<organism evidence="3 4">
    <name type="scientific">Schaalia canis</name>
    <dbReference type="NCBI Taxonomy" id="100469"/>
    <lineage>
        <taxon>Bacteria</taxon>
        <taxon>Bacillati</taxon>
        <taxon>Actinomycetota</taxon>
        <taxon>Actinomycetes</taxon>
        <taxon>Actinomycetales</taxon>
        <taxon>Actinomycetaceae</taxon>
        <taxon>Schaalia</taxon>
    </lineage>
</organism>
<feature type="domain" description="AAA" evidence="1">
    <location>
        <begin position="27"/>
        <end position="135"/>
    </location>
</feature>
<accession>A0A3P1SGK9</accession>
<reference evidence="3 4" key="1">
    <citation type="submission" date="2018-11" db="EMBL/GenBank/DDBJ databases">
        <title>Genomes From Bacteria Associated with the Canine Oral Cavity: a Test Case for Automated Genome-Based Taxonomic Assignment.</title>
        <authorList>
            <person name="Coil D.A."/>
            <person name="Jospin G."/>
            <person name="Darling A.E."/>
            <person name="Wallis C."/>
            <person name="Davis I.J."/>
            <person name="Harris S."/>
            <person name="Eisen J.A."/>
            <person name="Holcombe L.J."/>
            <person name="O'Flynn C."/>
        </authorList>
    </citation>
    <scope>NUCLEOTIDE SEQUENCE [LARGE SCALE GENOMIC DNA]</scope>
    <source>
        <strain evidence="3 4">OH770</strain>
    </source>
</reference>
<dbReference type="RefSeq" id="WP_124868547.1">
    <property type="nucleotide sequence ID" value="NZ_RQZF01000002.1"/>
</dbReference>
<dbReference type="OrthoDB" id="128089at2"/>
<protein>
    <submittedName>
        <fullName evidence="3">ATP-binding protein</fullName>
    </submittedName>
</protein>
<dbReference type="EMBL" id="RQZF01000002">
    <property type="protein sequence ID" value="RRC95875.1"/>
    <property type="molecule type" value="Genomic_DNA"/>
</dbReference>
<dbReference type="InterPro" id="IPR025420">
    <property type="entry name" value="DUF4143"/>
</dbReference>
<evidence type="ECO:0000313" key="3">
    <source>
        <dbReference type="EMBL" id="RRC95875.1"/>
    </source>
</evidence>
<keyword evidence="3" id="KW-0547">Nucleotide-binding</keyword>
<dbReference type="Pfam" id="PF13635">
    <property type="entry name" value="DUF4143"/>
    <property type="match status" value="1"/>
</dbReference>
<name>A0A3P1SGK9_9ACTO</name>
<evidence type="ECO:0000259" key="1">
    <source>
        <dbReference type="Pfam" id="PF13173"/>
    </source>
</evidence>
<evidence type="ECO:0000313" key="4">
    <source>
        <dbReference type="Proteomes" id="UP000280444"/>
    </source>
</evidence>
<keyword evidence="3" id="KW-0067">ATP-binding</keyword>
<dbReference type="PANTHER" id="PTHR43566">
    <property type="entry name" value="CONSERVED PROTEIN"/>
    <property type="match status" value="1"/>
</dbReference>
<feature type="domain" description="DUF4143" evidence="2">
    <location>
        <begin position="200"/>
        <end position="380"/>
    </location>
</feature>
<comment type="caution">
    <text evidence="3">The sequence shown here is derived from an EMBL/GenBank/DDBJ whole genome shotgun (WGS) entry which is preliminary data.</text>
</comment>
<evidence type="ECO:0000259" key="2">
    <source>
        <dbReference type="Pfam" id="PF13635"/>
    </source>
</evidence>
<keyword evidence="4" id="KW-1185">Reference proteome</keyword>
<sequence>MLVDSKGAYLRRYIDEELDELLPGLPAVAIDGAKAVGKTETALRRVEHVFRLDTAEGRALFLANPAGAVNQDASVLIDEWQHYPESWDLVRRAVDARLPGVRFLTGSATPLTGVDTHSGAGRIVSFHMRPLALSERASTSPSIFIRDLFLGTADVSGETDFSLEQYAQEICSSGFPGIQGMTPRQQRRQIDSYIQRILDRDIPEAGLKVRKPQTLLAWLQAYAAATGTTATYSEILDAATAGVSDKPSKSATESYRNILTKLWILDTLPAWYPTFSPFTRLKKSPKHYLLDPALSARLMGMDASRLLDSRGGGMKAFGHLFEALAVLTVRGAAQAAEAQTFHFQTQTKKKPIATQDDGSREVDIIAEDYTGKVLAFEVKLKAHVDEADVRHLVWMRDKLGERLRDCVVLTAGRHAYRRPDGIAVIPLAMLG</sequence>
<dbReference type="GO" id="GO:0005524">
    <property type="term" value="F:ATP binding"/>
    <property type="evidence" value="ECO:0007669"/>
    <property type="project" value="UniProtKB-KW"/>
</dbReference>
<proteinExistence type="predicted"/>
<dbReference type="Pfam" id="PF13173">
    <property type="entry name" value="AAA_14"/>
    <property type="match status" value="1"/>
</dbReference>
<dbReference type="AlphaFoldDB" id="A0A3P1SGK9"/>
<dbReference type="Proteomes" id="UP000280444">
    <property type="component" value="Unassembled WGS sequence"/>
</dbReference>
<gene>
    <name evidence="3" type="ORF">EII11_03190</name>
</gene>
<dbReference type="PANTHER" id="PTHR43566:SF2">
    <property type="entry name" value="DUF4143 DOMAIN-CONTAINING PROTEIN"/>
    <property type="match status" value="1"/>
</dbReference>
<dbReference type="InterPro" id="IPR041682">
    <property type="entry name" value="AAA_14"/>
</dbReference>